<reference evidence="1 2" key="1">
    <citation type="journal article" date="2019" name="Nat. Ecol. Evol.">
        <title>Megaphylogeny resolves global patterns of mushroom evolution.</title>
        <authorList>
            <person name="Varga T."/>
            <person name="Krizsan K."/>
            <person name="Foldi C."/>
            <person name="Dima B."/>
            <person name="Sanchez-Garcia M."/>
            <person name="Sanchez-Ramirez S."/>
            <person name="Szollosi G.J."/>
            <person name="Szarkandi J.G."/>
            <person name="Papp V."/>
            <person name="Albert L."/>
            <person name="Andreopoulos W."/>
            <person name="Angelini C."/>
            <person name="Antonin V."/>
            <person name="Barry K.W."/>
            <person name="Bougher N.L."/>
            <person name="Buchanan P."/>
            <person name="Buyck B."/>
            <person name="Bense V."/>
            <person name="Catcheside P."/>
            <person name="Chovatia M."/>
            <person name="Cooper J."/>
            <person name="Damon W."/>
            <person name="Desjardin D."/>
            <person name="Finy P."/>
            <person name="Geml J."/>
            <person name="Haridas S."/>
            <person name="Hughes K."/>
            <person name="Justo A."/>
            <person name="Karasinski D."/>
            <person name="Kautmanova I."/>
            <person name="Kiss B."/>
            <person name="Kocsube S."/>
            <person name="Kotiranta H."/>
            <person name="LaButti K.M."/>
            <person name="Lechner B.E."/>
            <person name="Liimatainen K."/>
            <person name="Lipzen A."/>
            <person name="Lukacs Z."/>
            <person name="Mihaltcheva S."/>
            <person name="Morgado L.N."/>
            <person name="Niskanen T."/>
            <person name="Noordeloos M.E."/>
            <person name="Ohm R.A."/>
            <person name="Ortiz-Santana B."/>
            <person name="Ovrebo C."/>
            <person name="Racz N."/>
            <person name="Riley R."/>
            <person name="Savchenko A."/>
            <person name="Shiryaev A."/>
            <person name="Soop K."/>
            <person name="Spirin V."/>
            <person name="Szebenyi C."/>
            <person name="Tomsovsky M."/>
            <person name="Tulloss R.E."/>
            <person name="Uehling J."/>
            <person name="Grigoriev I.V."/>
            <person name="Vagvolgyi C."/>
            <person name="Papp T."/>
            <person name="Martin F.M."/>
            <person name="Miettinen O."/>
            <person name="Hibbett D.S."/>
            <person name="Nagy L.G."/>
        </authorList>
    </citation>
    <scope>NUCLEOTIDE SEQUENCE [LARGE SCALE GENOMIC DNA]</scope>
    <source>
        <strain evidence="1 2">HHB13444</strain>
    </source>
</reference>
<proteinExistence type="predicted"/>
<sequence length="296" mass="32793">MSFSRYPPSLLAQHFPTLDIARAAQEMDRLLQTPPLQPSSWTDEELDDLTAWRYHEARRREEMQASMPSNPDDDDAEPEQLNEVLSTAHEGGVNYWLPADPLQPTPPTGEIAHDGGWGAPTGGGWGAPSPTGSWGSPEDLPFEGMGLVRLHGAAPAPGQPTPRFAIRFTGYAIATKDAPQWDQMDELVVDWPAGPLEAGSWPPAPGGWHLSVYSLPFRARDIYAELKRVFVFFNKAHPLEDAEWLQDRWDSITEAIATHTAAPISVPEEALLAVAEFWREILLGDAWQGPEFELWG</sequence>
<keyword evidence="2" id="KW-1185">Reference proteome</keyword>
<accession>A0A5C3NN00</accession>
<dbReference type="Proteomes" id="UP000308197">
    <property type="component" value="Unassembled WGS sequence"/>
</dbReference>
<protein>
    <submittedName>
        <fullName evidence="1">Uncharacterized protein</fullName>
    </submittedName>
</protein>
<evidence type="ECO:0000313" key="2">
    <source>
        <dbReference type="Proteomes" id="UP000308197"/>
    </source>
</evidence>
<name>A0A5C3NN00_9APHY</name>
<dbReference type="InParanoid" id="A0A5C3NN00"/>
<evidence type="ECO:0000313" key="1">
    <source>
        <dbReference type="EMBL" id="TFK78594.1"/>
    </source>
</evidence>
<dbReference type="AlphaFoldDB" id="A0A5C3NN00"/>
<dbReference type="EMBL" id="ML212439">
    <property type="protein sequence ID" value="TFK78594.1"/>
    <property type="molecule type" value="Genomic_DNA"/>
</dbReference>
<organism evidence="1 2">
    <name type="scientific">Polyporus arcularius HHB13444</name>
    <dbReference type="NCBI Taxonomy" id="1314778"/>
    <lineage>
        <taxon>Eukaryota</taxon>
        <taxon>Fungi</taxon>
        <taxon>Dikarya</taxon>
        <taxon>Basidiomycota</taxon>
        <taxon>Agaricomycotina</taxon>
        <taxon>Agaricomycetes</taxon>
        <taxon>Polyporales</taxon>
        <taxon>Polyporaceae</taxon>
        <taxon>Polyporus</taxon>
    </lineage>
</organism>
<gene>
    <name evidence="1" type="ORF">K466DRAFT_606841</name>
</gene>